<organism evidence="1 2">
    <name type="scientific">Prymnesium parvum</name>
    <name type="common">Toxic golden alga</name>
    <dbReference type="NCBI Taxonomy" id="97485"/>
    <lineage>
        <taxon>Eukaryota</taxon>
        <taxon>Haptista</taxon>
        <taxon>Haptophyta</taxon>
        <taxon>Prymnesiophyceae</taxon>
        <taxon>Prymnesiales</taxon>
        <taxon>Prymnesiaceae</taxon>
        <taxon>Prymnesium</taxon>
    </lineage>
</organism>
<reference evidence="1 2" key="1">
    <citation type="journal article" date="2024" name="Science">
        <title>Giant polyketide synthase enzymes in the biosynthesis of giant marine polyether toxins.</title>
        <authorList>
            <person name="Fallon T.R."/>
            <person name="Shende V.V."/>
            <person name="Wierzbicki I.H."/>
            <person name="Pendleton A.L."/>
            <person name="Watervoot N.F."/>
            <person name="Auber R.P."/>
            <person name="Gonzalez D.J."/>
            <person name="Wisecaver J.H."/>
            <person name="Moore B.S."/>
        </authorList>
    </citation>
    <scope>NUCLEOTIDE SEQUENCE [LARGE SCALE GENOMIC DNA]</scope>
    <source>
        <strain evidence="1 2">12B1</strain>
    </source>
</reference>
<comment type="caution">
    <text evidence="1">The sequence shown here is derived from an EMBL/GenBank/DDBJ whole genome shotgun (WGS) entry which is preliminary data.</text>
</comment>
<dbReference type="EMBL" id="JBGBPQ010000016">
    <property type="protein sequence ID" value="KAL1508710.1"/>
    <property type="molecule type" value="Genomic_DNA"/>
</dbReference>
<proteinExistence type="predicted"/>
<protein>
    <submittedName>
        <fullName evidence="1">Uncharacterized protein</fullName>
    </submittedName>
</protein>
<sequence>MWVGMVAALVERPPAAIQHVLLPGAGLGRDCEYAFADPLSLVRNKILEEEAYGFVTKKYRFLNPSVHHSPSAGMFGIVRVDLFGPWNTTHWAIRTWAFKFNVSTTDFCEATLQSFVGDYEDLHVFSLGEHLLATAVQRVSMAVNSSSTTIFNLQLGMVDLSRSTALFSPLVYRAGNQSSNHKALFKVARNRNASSNERGASLLAEDVDHALGSCSAWGAVPSCSPTQPFLGFWFSVASTKCNLHPSLSYNHDHAHEITPAAAKSLRLSDKNWSPIQLNGNDFLFLYKLSPLTICTMGSVAHINEATSGGAAPCLECSPLASTQVETNSSVSVEAASMRATQSALEYIHSIGEDFGNLTVEGPHLNGAPIVPFWIGEDGEPILIGVSHFVVNTAKHLDSAADFFHFYSHFLFKMRGTPPYKVLAYGSVLKLKVNQSDYGDRPLWENGIDIKSDMHRLNPNGTFPEAFVAGLAAVGGSDSVPTGLLISYGCGDSTARLLHLSRDEVDSHFI</sequence>
<gene>
    <name evidence="1" type="ORF">AB1Y20_004805</name>
</gene>
<name>A0AB34IXT7_PRYPA</name>
<dbReference type="Proteomes" id="UP001515480">
    <property type="component" value="Unassembled WGS sequence"/>
</dbReference>
<dbReference type="AlphaFoldDB" id="A0AB34IXT7"/>
<keyword evidence="2" id="KW-1185">Reference proteome</keyword>
<evidence type="ECO:0000313" key="1">
    <source>
        <dbReference type="EMBL" id="KAL1508710.1"/>
    </source>
</evidence>
<evidence type="ECO:0000313" key="2">
    <source>
        <dbReference type="Proteomes" id="UP001515480"/>
    </source>
</evidence>
<accession>A0AB34IXT7</accession>